<dbReference type="AlphaFoldDB" id="A0AAW0MMT4"/>
<reference evidence="2" key="1">
    <citation type="submission" date="2024-04" db="EMBL/GenBank/DDBJ databases">
        <title>Salinicola lusitanus LLJ914,a marine bacterium isolated from the Okinawa Trough.</title>
        <authorList>
            <person name="Li J."/>
        </authorList>
    </citation>
    <scope>NUCLEOTIDE SEQUENCE [LARGE SCALE GENOMIC DNA]</scope>
</reference>
<dbReference type="PANTHER" id="PTHR23186">
    <property type="entry name" value="RETINOIC ACID-INDUCED PROTEIN 2"/>
    <property type="match status" value="1"/>
</dbReference>
<evidence type="ECO:0000313" key="2">
    <source>
        <dbReference type="Proteomes" id="UP001460270"/>
    </source>
</evidence>
<dbReference type="Proteomes" id="UP001460270">
    <property type="component" value="Unassembled WGS sequence"/>
</dbReference>
<name>A0AAW0MMT4_9GOBI</name>
<dbReference type="GO" id="GO:0005634">
    <property type="term" value="C:nucleus"/>
    <property type="evidence" value="ECO:0007669"/>
    <property type="project" value="TreeGrafter"/>
</dbReference>
<gene>
    <name evidence="1" type="ORF">WMY93_031017</name>
</gene>
<dbReference type="GO" id="GO:0048513">
    <property type="term" value="P:animal organ development"/>
    <property type="evidence" value="ECO:0007669"/>
    <property type="project" value="TreeGrafter"/>
</dbReference>
<sequence length="215" mass="22827">MLPIHLQMNGTPQLGQMGAAPYLITSQSPMSLPLVLEQQVLQHMGPSVIPQSPNCAPSVLCQGALPFALSPGAEQKTTGQSQDTNLLSLLQNPAFAAILQDLFPSQTGASGCQSPASPFFSAPPLTPPYSSPLAPLVPPATLLVPYPSSSRCLCPCLSPAHPCACPLRGLQREFVQTCLHCEPKHSDLFTGHYLRPSVLRTVPHSPSHCVYVLSC</sequence>
<dbReference type="InterPro" id="IPR026092">
    <property type="entry name" value="RAI2/SOBP"/>
</dbReference>
<accession>A0AAW0MMT4</accession>
<proteinExistence type="predicted"/>
<organism evidence="1 2">
    <name type="scientific">Mugilogobius chulae</name>
    <name type="common">yellowstripe goby</name>
    <dbReference type="NCBI Taxonomy" id="88201"/>
    <lineage>
        <taxon>Eukaryota</taxon>
        <taxon>Metazoa</taxon>
        <taxon>Chordata</taxon>
        <taxon>Craniata</taxon>
        <taxon>Vertebrata</taxon>
        <taxon>Euteleostomi</taxon>
        <taxon>Actinopterygii</taxon>
        <taxon>Neopterygii</taxon>
        <taxon>Teleostei</taxon>
        <taxon>Neoteleostei</taxon>
        <taxon>Acanthomorphata</taxon>
        <taxon>Gobiaria</taxon>
        <taxon>Gobiiformes</taxon>
        <taxon>Gobioidei</taxon>
        <taxon>Gobiidae</taxon>
        <taxon>Gobionellinae</taxon>
        <taxon>Mugilogobius</taxon>
    </lineage>
</organism>
<evidence type="ECO:0000313" key="1">
    <source>
        <dbReference type="EMBL" id="KAK7878387.1"/>
    </source>
</evidence>
<comment type="caution">
    <text evidence="1">The sequence shown here is derived from an EMBL/GenBank/DDBJ whole genome shotgun (WGS) entry which is preliminary data.</text>
</comment>
<dbReference type="PANTHER" id="PTHR23186:SF3">
    <property type="entry name" value="RETINOIC ACID-INDUCED PROTEIN 2"/>
    <property type="match status" value="1"/>
</dbReference>
<dbReference type="EMBL" id="JBBPFD010000530">
    <property type="protein sequence ID" value="KAK7878387.1"/>
    <property type="molecule type" value="Genomic_DNA"/>
</dbReference>
<protein>
    <submittedName>
        <fullName evidence="1">Uncharacterized protein</fullName>
    </submittedName>
</protein>
<keyword evidence="2" id="KW-1185">Reference proteome</keyword>